<sequence length="80" mass="8929">AQSCFGEDDEIGLIDGDITRTLVNGIPAISFLGRVNQLLIKDMATMVVLKLLGWSIRYNALQNRVCSLWRPSSSFQLMDI</sequence>
<gene>
    <name evidence="1" type="ORF">Gohar_021324</name>
</gene>
<name>A0A7J9IEH2_9ROSI</name>
<dbReference type="EMBL" id="JABFAD010332783">
    <property type="protein sequence ID" value="MBA0820004.1"/>
    <property type="molecule type" value="Genomic_DNA"/>
</dbReference>
<dbReference type="AlphaFoldDB" id="A0A7J9IEH2"/>
<comment type="caution">
    <text evidence="1">The sequence shown here is derived from an EMBL/GenBank/DDBJ whole genome shotgun (WGS) entry which is preliminary data.</text>
</comment>
<evidence type="ECO:0000313" key="2">
    <source>
        <dbReference type="Proteomes" id="UP000593560"/>
    </source>
</evidence>
<evidence type="ECO:0000313" key="1">
    <source>
        <dbReference type="EMBL" id="MBA0820004.1"/>
    </source>
</evidence>
<organism evidence="1 2">
    <name type="scientific">Gossypium harknessii</name>
    <dbReference type="NCBI Taxonomy" id="34285"/>
    <lineage>
        <taxon>Eukaryota</taxon>
        <taxon>Viridiplantae</taxon>
        <taxon>Streptophyta</taxon>
        <taxon>Embryophyta</taxon>
        <taxon>Tracheophyta</taxon>
        <taxon>Spermatophyta</taxon>
        <taxon>Magnoliopsida</taxon>
        <taxon>eudicotyledons</taxon>
        <taxon>Gunneridae</taxon>
        <taxon>Pentapetalae</taxon>
        <taxon>rosids</taxon>
        <taxon>malvids</taxon>
        <taxon>Malvales</taxon>
        <taxon>Malvaceae</taxon>
        <taxon>Malvoideae</taxon>
        <taxon>Gossypium</taxon>
    </lineage>
</organism>
<protein>
    <submittedName>
        <fullName evidence="1">Uncharacterized protein</fullName>
    </submittedName>
</protein>
<dbReference type="OrthoDB" id="1002474at2759"/>
<accession>A0A7J9IEH2</accession>
<dbReference type="Proteomes" id="UP000593560">
    <property type="component" value="Unassembled WGS sequence"/>
</dbReference>
<keyword evidence="2" id="KW-1185">Reference proteome</keyword>
<proteinExistence type="predicted"/>
<reference evidence="1 2" key="1">
    <citation type="journal article" date="2019" name="Genome Biol. Evol.">
        <title>Insights into the evolution of the New World diploid cottons (Gossypium, subgenus Houzingenia) based on genome sequencing.</title>
        <authorList>
            <person name="Grover C.E."/>
            <person name="Arick M.A. 2nd"/>
            <person name="Thrash A."/>
            <person name="Conover J.L."/>
            <person name="Sanders W.S."/>
            <person name="Peterson D.G."/>
            <person name="Frelichowski J.E."/>
            <person name="Scheffler J.A."/>
            <person name="Scheffler B.E."/>
            <person name="Wendel J.F."/>
        </authorList>
    </citation>
    <scope>NUCLEOTIDE SEQUENCE [LARGE SCALE GENOMIC DNA]</scope>
    <source>
        <strain evidence="1">0</strain>
        <tissue evidence="1">Leaf</tissue>
    </source>
</reference>
<feature type="non-terminal residue" evidence="1">
    <location>
        <position position="1"/>
    </location>
</feature>